<dbReference type="InterPro" id="IPR020846">
    <property type="entry name" value="MFS_dom"/>
</dbReference>
<protein>
    <submittedName>
        <fullName evidence="9">Macrolide-efflux protein</fullName>
    </submittedName>
</protein>
<feature type="transmembrane region" description="Helical" evidence="7">
    <location>
        <begin position="72"/>
        <end position="94"/>
    </location>
</feature>
<accession>A0A2X3VI23</accession>
<keyword evidence="2" id="KW-0813">Transport</keyword>
<sequence length="431" mass="46558">MRTNYHKFLLLCLASLVSATGSGMTAFALGVYTYQQTGLSSLTGLLMLLGFLPSLLLTPLAGILADCYDRRLLMMLGDGCSMIGLLVILFSLTLPHQREVILGLGLGVVISAIFSSLVEPAFRATVSDLLEKEDYSKASGMVQLVASSRYLLSPVLAGLLLSMAGIQTIIWIDLMTVLLTLPITYLVRREMKNPGKVSSRFSIKNDIKHGFHLIYEKKGIWFLVLFGILISFYLGTIETLMTPMILAFSSERFLGTATTISASGMLVGGLILGSFQIKKGFTRILSFSLMTVALAMIGFAARESKLSLCLFGFILFAALPFANMAIDYLIRTNISAENQGKAWGLIGIISQIGYILAYGGIGLVNDYISQPLLNPHGLLVDNLGKIIGSGQGRGAALLIIIAGFLLFVTALSLFKNTDIKLLEDGHVLETA</sequence>
<comment type="subcellular location">
    <subcellularLocation>
        <location evidence="1">Cell membrane</location>
        <topology evidence="1">Multi-pass membrane protein</topology>
    </subcellularLocation>
</comment>
<feature type="transmembrane region" description="Helical" evidence="7">
    <location>
        <begin position="169"/>
        <end position="187"/>
    </location>
</feature>
<feature type="transmembrane region" description="Helical" evidence="7">
    <location>
        <begin position="220"/>
        <end position="241"/>
    </location>
</feature>
<evidence type="ECO:0000256" key="6">
    <source>
        <dbReference type="ARBA" id="ARBA00023136"/>
    </source>
</evidence>
<keyword evidence="5 7" id="KW-1133">Transmembrane helix</keyword>
<dbReference type="InterPro" id="IPR011701">
    <property type="entry name" value="MFS"/>
</dbReference>
<organism evidence="9 10">
    <name type="scientific">Streptococcus ferus</name>
    <dbReference type="NCBI Taxonomy" id="1345"/>
    <lineage>
        <taxon>Bacteria</taxon>
        <taxon>Bacillati</taxon>
        <taxon>Bacillota</taxon>
        <taxon>Bacilli</taxon>
        <taxon>Lactobacillales</taxon>
        <taxon>Streptococcaceae</taxon>
        <taxon>Streptococcus</taxon>
    </lineage>
</organism>
<feature type="transmembrane region" description="Helical" evidence="7">
    <location>
        <begin position="100"/>
        <end position="122"/>
    </location>
</feature>
<evidence type="ECO:0000256" key="2">
    <source>
        <dbReference type="ARBA" id="ARBA00022448"/>
    </source>
</evidence>
<dbReference type="Proteomes" id="UP000249495">
    <property type="component" value="Chromosome 1"/>
</dbReference>
<dbReference type="InterPro" id="IPR036259">
    <property type="entry name" value="MFS_trans_sf"/>
</dbReference>
<dbReference type="KEGG" id="sfer:NCTC12278_01595"/>
<evidence type="ECO:0000256" key="3">
    <source>
        <dbReference type="ARBA" id="ARBA00022475"/>
    </source>
</evidence>
<feature type="transmembrane region" description="Helical" evidence="7">
    <location>
        <begin position="284"/>
        <end position="302"/>
    </location>
</feature>
<evidence type="ECO:0000256" key="5">
    <source>
        <dbReference type="ARBA" id="ARBA00022989"/>
    </source>
</evidence>
<keyword evidence="6 7" id="KW-0472">Membrane</keyword>
<evidence type="ECO:0000256" key="4">
    <source>
        <dbReference type="ARBA" id="ARBA00022692"/>
    </source>
</evidence>
<evidence type="ECO:0000256" key="1">
    <source>
        <dbReference type="ARBA" id="ARBA00004651"/>
    </source>
</evidence>
<evidence type="ECO:0000256" key="7">
    <source>
        <dbReference type="SAM" id="Phobius"/>
    </source>
</evidence>
<dbReference type="STRING" id="1123303.GCA_000372425_01407"/>
<feature type="transmembrane region" description="Helical" evidence="7">
    <location>
        <begin position="44"/>
        <end position="65"/>
    </location>
</feature>
<gene>
    <name evidence="9" type="ORF">NCTC12278_01595</name>
</gene>
<evidence type="ECO:0000313" key="9">
    <source>
        <dbReference type="EMBL" id="SQF41000.1"/>
    </source>
</evidence>
<evidence type="ECO:0000259" key="8">
    <source>
        <dbReference type="PROSITE" id="PS50850"/>
    </source>
</evidence>
<dbReference type="PROSITE" id="PS50850">
    <property type="entry name" value="MFS"/>
    <property type="match status" value="1"/>
</dbReference>
<dbReference type="EMBL" id="LS483343">
    <property type="protein sequence ID" value="SQF41000.1"/>
    <property type="molecule type" value="Genomic_DNA"/>
</dbReference>
<feature type="transmembrane region" description="Helical" evidence="7">
    <location>
        <begin position="253"/>
        <end position="272"/>
    </location>
</feature>
<dbReference type="PANTHER" id="PTHR43266:SF2">
    <property type="entry name" value="MAJOR FACILITATOR SUPERFAMILY (MFS) PROFILE DOMAIN-CONTAINING PROTEIN"/>
    <property type="match status" value="1"/>
</dbReference>
<dbReference type="SUPFAM" id="SSF103473">
    <property type="entry name" value="MFS general substrate transporter"/>
    <property type="match status" value="1"/>
</dbReference>
<keyword evidence="10" id="KW-1185">Reference proteome</keyword>
<dbReference type="Pfam" id="PF07690">
    <property type="entry name" value="MFS_1"/>
    <property type="match status" value="1"/>
</dbReference>
<reference evidence="9 10" key="1">
    <citation type="submission" date="2018-06" db="EMBL/GenBank/DDBJ databases">
        <authorList>
            <consortium name="Pathogen Informatics"/>
            <person name="Doyle S."/>
        </authorList>
    </citation>
    <scope>NUCLEOTIDE SEQUENCE [LARGE SCALE GENOMIC DNA]</scope>
    <source>
        <strain evidence="9 10">NCTC12278</strain>
    </source>
</reference>
<name>A0A2X3VI23_9STRE</name>
<dbReference type="OrthoDB" id="212436at2"/>
<dbReference type="RefSeq" id="WP_018030729.1">
    <property type="nucleotide sequence ID" value="NZ_LS483343.1"/>
</dbReference>
<feature type="transmembrane region" description="Helical" evidence="7">
    <location>
        <begin position="308"/>
        <end position="330"/>
    </location>
</feature>
<proteinExistence type="predicted"/>
<dbReference type="Gene3D" id="1.20.1250.20">
    <property type="entry name" value="MFS general substrate transporter like domains"/>
    <property type="match status" value="1"/>
</dbReference>
<evidence type="ECO:0000313" key="10">
    <source>
        <dbReference type="Proteomes" id="UP000249495"/>
    </source>
</evidence>
<feature type="transmembrane region" description="Helical" evidence="7">
    <location>
        <begin position="395"/>
        <end position="414"/>
    </location>
</feature>
<feature type="transmembrane region" description="Helical" evidence="7">
    <location>
        <begin position="342"/>
        <end position="364"/>
    </location>
</feature>
<dbReference type="CDD" id="cd06173">
    <property type="entry name" value="MFS_MefA_like"/>
    <property type="match status" value="1"/>
</dbReference>
<keyword evidence="4 7" id="KW-0812">Transmembrane</keyword>
<dbReference type="GO" id="GO:0022857">
    <property type="term" value="F:transmembrane transporter activity"/>
    <property type="evidence" value="ECO:0007669"/>
    <property type="project" value="InterPro"/>
</dbReference>
<dbReference type="GO" id="GO:0005886">
    <property type="term" value="C:plasma membrane"/>
    <property type="evidence" value="ECO:0007669"/>
    <property type="project" value="UniProtKB-SubCell"/>
</dbReference>
<dbReference type="PANTHER" id="PTHR43266">
    <property type="entry name" value="MACROLIDE-EFFLUX PROTEIN"/>
    <property type="match status" value="1"/>
</dbReference>
<dbReference type="AlphaFoldDB" id="A0A2X3VI23"/>
<feature type="domain" description="Major facilitator superfamily (MFS) profile" evidence="8">
    <location>
        <begin position="7"/>
        <end position="420"/>
    </location>
</feature>
<keyword evidence="3" id="KW-1003">Cell membrane</keyword>